<sequence>MDGLSHFDLAVVGAGIVGATVTAEARRRRPRASVLLLDQSLAGSGATRYSAALSTPTGASPAHRRLVQRAGRWYSDLERTGAALPRRSLLTYWVVGEASAAGFTKEFVSDPPVPAANRDLARLRELHSDLAIGPAEVVFRSDGGVWAGSAADTAKALAYGLNQAEGCGCREGVRVEDVEPEGDAFLLRTHTGDRLRSRHVVLATGPWLADDPGQGPLGWGLRVKKVAALHLALRPRAHDPAIVFWDEDAFLLPMPAAGFTLFSFHCDTWDVRPESADLVVERSERDAALGVLARRSTRLAASHAGGRAFCDGYLPGRLPLVCEDPARPGVLLAGGCSGSGFRLAPALAELALDRLDRFAEG</sequence>
<feature type="domain" description="FAD dependent oxidoreductase" evidence="2">
    <location>
        <begin position="8"/>
        <end position="353"/>
    </location>
</feature>
<keyword evidence="1" id="KW-0560">Oxidoreductase</keyword>
<protein>
    <submittedName>
        <fullName evidence="3">FAD-binding oxidoreductase</fullName>
    </submittedName>
</protein>
<dbReference type="PANTHER" id="PTHR13847">
    <property type="entry name" value="SARCOSINE DEHYDROGENASE-RELATED"/>
    <property type="match status" value="1"/>
</dbReference>
<evidence type="ECO:0000259" key="2">
    <source>
        <dbReference type="Pfam" id="PF01266"/>
    </source>
</evidence>
<dbReference type="InterPro" id="IPR006076">
    <property type="entry name" value="FAD-dep_OxRdtase"/>
</dbReference>
<keyword evidence="4" id="KW-1185">Reference proteome</keyword>
<evidence type="ECO:0000313" key="4">
    <source>
        <dbReference type="Proteomes" id="UP000612893"/>
    </source>
</evidence>
<dbReference type="AlphaFoldDB" id="A0A934K4Y0"/>
<dbReference type="Proteomes" id="UP000612893">
    <property type="component" value="Unassembled WGS sequence"/>
</dbReference>
<dbReference type="RefSeq" id="WP_338199625.1">
    <property type="nucleotide sequence ID" value="NZ_JAEKNR010000061.1"/>
</dbReference>
<reference evidence="3" key="1">
    <citation type="submission" date="2020-10" db="EMBL/GenBank/DDBJ databases">
        <title>Ca. Dormibacterota MAGs.</title>
        <authorList>
            <person name="Montgomery K."/>
        </authorList>
    </citation>
    <scope>NUCLEOTIDE SEQUENCE [LARGE SCALE GENOMIC DNA]</scope>
    <source>
        <strain evidence="3">SC8812_S17_10</strain>
    </source>
</reference>
<dbReference type="PANTHER" id="PTHR13847:SF289">
    <property type="entry name" value="GLYCINE OXIDASE"/>
    <property type="match status" value="1"/>
</dbReference>
<name>A0A934K4Y0_9BACT</name>
<dbReference type="SUPFAM" id="SSF51905">
    <property type="entry name" value="FAD/NAD(P)-binding domain"/>
    <property type="match status" value="1"/>
</dbReference>
<comment type="caution">
    <text evidence="3">The sequence shown here is derived from an EMBL/GenBank/DDBJ whole genome shotgun (WGS) entry which is preliminary data.</text>
</comment>
<accession>A0A934K4Y0</accession>
<dbReference type="Gene3D" id="3.30.9.10">
    <property type="entry name" value="D-Amino Acid Oxidase, subunit A, domain 2"/>
    <property type="match status" value="1"/>
</dbReference>
<proteinExistence type="predicted"/>
<dbReference type="EMBL" id="JAEKNR010000061">
    <property type="protein sequence ID" value="MBJ7597422.1"/>
    <property type="molecule type" value="Genomic_DNA"/>
</dbReference>
<evidence type="ECO:0000256" key="1">
    <source>
        <dbReference type="ARBA" id="ARBA00023002"/>
    </source>
</evidence>
<gene>
    <name evidence="3" type="ORF">JF922_04970</name>
</gene>
<organism evidence="3 4">
    <name type="scientific">Candidatus Nephthysia bennettiae</name>
    <dbReference type="NCBI Taxonomy" id="3127016"/>
    <lineage>
        <taxon>Bacteria</taxon>
        <taxon>Bacillati</taxon>
        <taxon>Candidatus Dormiibacterota</taxon>
        <taxon>Candidatus Dormibacteria</taxon>
        <taxon>Candidatus Dormibacterales</taxon>
        <taxon>Candidatus Dormibacteraceae</taxon>
        <taxon>Candidatus Nephthysia</taxon>
    </lineage>
</organism>
<dbReference type="Pfam" id="PF01266">
    <property type="entry name" value="DAO"/>
    <property type="match status" value="1"/>
</dbReference>
<evidence type="ECO:0000313" key="3">
    <source>
        <dbReference type="EMBL" id="MBJ7597422.1"/>
    </source>
</evidence>
<dbReference type="Gene3D" id="3.50.50.60">
    <property type="entry name" value="FAD/NAD(P)-binding domain"/>
    <property type="match status" value="1"/>
</dbReference>
<dbReference type="GO" id="GO:0016491">
    <property type="term" value="F:oxidoreductase activity"/>
    <property type="evidence" value="ECO:0007669"/>
    <property type="project" value="UniProtKB-KW"/>
</dbReference>
<dbReference type="InterPro" id="IPR036188">
    <property type="entry name" value="FAD/NAD-bd_sf"/>
</dbReference>
<dbReference type="GO" id="GO:0005737">
    <property type="term" value="C:cytoplasm"/>
    <property type="evidence" value="ECO:0007669"/>
    <property type="project" value="TreeGrafter"/>
</dbReference>